<comment type="caution">
    <text evidence="1">The sequence shown here is derived from an EMBL/GenBank/DDBJ whole genome shotgun (WGS) entry which is preliminary data.</text>
</comment>
<name>A0A0A1W2J5_MICAE</name>
<accession>A0A0A1W2J5</accession>
<reference evidence="2" key="1">
    <citation type="journal article" date="2015" name="Genome">
        <title>Whole Genome Sequence of the Non-Microcystin-Producing Microcystis aeruginosa Strain NIES-44.</title>
        <authorList>
            <person name="Okano K."/>
            <person name="Miyata N."/>
            <person name="Ozaki Y."/>
        </authorList>
    </citation>
    <scope>NUCLEOTIDE SEQUENCE [LARGE SCALE GENOMIC DNA]</scope>
    <source>
        <strain evidence="2">NIES-44</strain>
    </source>
</reference>
<evidence type="ECO:0000313" key="2">
    <source>
        <dbReference type="Proteomes" id="UP000030321"/>
    </source>
</evidence>
<organism evidence="1 2">
    <name type="scientific">Microcystis aeruginosa NIES-44</name>
    <dbReference type="NCBI Taxonomy" id="449439"/>
    <lineage>
        <taxon>Bacteria</taxon>
        <taxon>Bacillati</taxon>
        <taxon>Cyanobacteriota</taxon>
        <taxon>Cyanophyceae</taxon>
        <taxon>Oscillatoriophycideae</taxon>
        <taxon>Chroococcales</taxon>
        <taxon>Microcystaceae</taxon>
        <taxon>Microcystis</taxon>
    </lineage>
</organism>
<dbReference type="AlphaFoldDB" id="A0A0A1W2J5"/>
<sequence>MARHSARHKIFYILLLLYNNYEPIPTGKMPKKRKNCGFGFGVGLGFS</sequence>
<dbReference type="EMBL" id="BBPA01000078">
    <property type="protein sequence ID" value="GAL95933.1"/>
    <property type="molecule type" value="Genomic_DNA"/>
</dbReference>
<dbReference type="RefSeq" id="WP_193745644.1">
    <property type="nucleotide sequence ID" value="NZ_BBPA01000078.1"/>
</dbReference>
<dbReference type="Proteomes" id="UP000030321">
    <property type="component" value="Unassembled WGS sequence"/>
</dbReference>
<gene>
    <name evidence="1" type="ORF">N44_04789</name>
</gene>
<proteinExistence type="predicted"/>
<protein>
    <submittedName>
        <fullName evidence="1">Uncharacterized protein</fullName>
    </submittedName>
</protein>
<evidence type="ECO:0000313" key="1">
    <source>
        <dbReference type="EMBL" id="GAL95933.1"/>
    </source>
</evidence>